<reference evidence="1 2" key="1">
    <citation type="submission" date="2014-04" db="EMBL/GenBank/DDBJ databases">
        <authorList>
            <consortium name="DOE Joint Genome Institute"/>
            <person name="Kuo A."/>
            <person name="Tarkka M."/>
            <person name="Buscot F."/>
            <person name="Kohler A."/>
            <person name="Nagy L.G."/>
            <person name="Floudas D."/>
            <person name="Copeland A."/>
            <person name="Barry K.W."/>
            <person name="Cichocki N."/>
            <person name="Veneault-Fourrey C."/>
            <person name="LaButti K."/>
            <person name="Lindquist E.A."/>
            <person name="Lipzen A."/>
            <person name="Lundell T."/>
            <person name="Morin E."/>
            <person name="Murat C."/>
            <person name="Sun H."/>
            <person name="Tunlid A."/>
            <person name="Henrissat B."/>
            <person name="Grigoriev I.V."/>
            <person name="Hibbett D.S."/>
            <person name="Martin F."/>
            <person name="Nordberg H.P."/>
            <person name="Cantor M.N."/>
            <person name="Hua S.X."/>
        </authorList>
    </citation>
    <scope>NUCLEOTIDE SEQUENCE [LARGE SCALE GENOMIC DNA]</scope>
    <source>
        <strain evidence="1 2">F 1598</strain>
    </source>
</reference>
<protein>
    <submittedName>
        <fullName evidence="1">Uncharacterized protein</fullName>
    </submittedName>
</protein>
<gene>
    <name evidence="1" type="ORF">PILCRDRAFT_827235</name>
</gene>
<name>A0A0C3BDZ0_PILCF</name>
<evidence type="ECO:0000313" key="1">
    <source>
        <dbReference type="EMBL" id="KIM75522.1"/>
    </source>
</evidence>
<sequence>MDYITAPLARYRVVRHCFDDIVRCERAIDEVPLGVVLEVSVPSCLSGNIILSFSPSFALFSLDIFVNTKLSCKM</sequence>
<keyword evidence="2" id="KW-1185">Reference proteome</keyword>
<dbReference type="EMBL" id="KN833046">
    <property type="protein sequence ID" value="KIM75522.1"/>
    <property type="molecule type" value="Genomic_DNA"/>
</dbReference>
<dbReference type="InParanoid" id="A0A0C3BDZ0"/>
<proteinExistence type="predicted"/>
<dbReference type="HOGENOM" id="CLU_2688697_0_0_1"/>
<dbReference type="AlphaFoldDB" id="A0A0C3BDZ0"/>
<reference evidence="2" key="2">
    <citation type="submission" date="2015-01" db="EMBL/GenBank/DDBJ databases">
        <title>Evolutionary Origins and Diversification of the Mycorrhizal Mutualists.</title>
        <authorList>
            <consortium name="DOE Joint Genome Institute"/>
            <consortium name="Mycorrhizal Genomics Consortium"/>
            <person name="Kohler A."/>
            <person name="Kuo A."/>
            <person name="Nagy L.G."/>
            <person name="Floudas D."/>
            <person name="Copeland A."/>
            <person name="Barry K.W."/>
            <person name="Cichocki N."/>
            <person name="Veneault-Fourrey C."/>
            <person name="LaButti K."/>
            <person name="Lindquist E.A."/>
            <person name="Lipzen A."/>
            <person name="Lundell T."/>
            <person name="Morin E."/>
            <person name="Murat C."/>
            <person name="Riley R."/>
            <person name="Ohm R."/>
            <person name="Sun H."/>
            <person name="Tunlid A."/>
            <person name="Henrissat B."/>
            <person name="Grigoriev I.V."/>
            <person name="Hibbett D.S."/>
            <person name="Martin F."/>
        </authorList>
    </citation>
    <scope>NUCLEOTIDE SEQUENCE [LARGE SCALE GENOMIC DNA]</scope>
    <source>
        <strain evidence="2">F 1598</strain>
    </source>
</reference>
<organism evidence="1 2">
    <name type="scientific">Piloderma croceum (strain F 1598)</name>
    <dbReference type="NCBI Taxonomy" id="765440"/>
    <lineage>
        <taxon>Eukaryota</taxon>
        <taxon>Fungi</taxon>
        <taxon>Dikarya</taxon>
        <taxon>Basidiomycota</taxon>
        <taxon>Agaricomycotina</taxon>
        <taxon>Agaricomycetes</taxon>
        <taxon>Agaricomycetidae</taxon>
        <taxon>Atheliales</taxon>
        <taxon>Atheliaceae</taxon>
        <taxon>Piloderma</taxon>
    </lineage>
</organism>
<accession>A0A0C3BDZ0</accession>
<dbReference type="Proteomes" id="UP000054166">
    <property type="component" value="Unassembled WGS sequence"/>
</dbReference>
<evidence type="ECO:0000313" key="2">
    <source>
        <dbReference type="Proteomes" id="UP000054166"/>
    </source>
</evidence>